<dbReference type="OrthoDB" id="6222486at2759"/>
<organism evidence="2 3">
    <name type="scientific">Saitozyma podzolica</name>
    <dbReference type="NCBI Taxonomy" id="1890683"/>
    <lineage>
        <taxon>Eukaryota</taxon>
        <taxon>Fungi</taxon>
        <taxon>Dikarya</taxon>
        <taxon>Basidiomycota</taxon>
        <taxon>Agaricomycotina</taxon>
        <taxon>Tremellomycetes</taxon>
        <taxon>Tremellales</taxon>
        <taxon>Trimorphomycetaceae</taxon>
        <taxon>Saitozyma</taxon>
    </lineage>
</organism>
<feature type="region of interest" description="Disordered" evidence="1">
    <location>
        <begin position="90"/>
        <end position="299"/>
    </location>
</feature>
<dbReference type="AlphaFoldDB" id="A0A427YJJ4"/>
<dbReference type="GO" id="GO:0006401">
    <property type="term" value="P:RNA catabolic process"/>
    <property type="evidence" value="ECO:0007669"/>
    <property type="project" value="InterPro"/>
</dbReference>
<dbReference type="InterPro" id="IPR013924">
    <property type="entry name" value="RNase_H2_suC"/>
</dbReference>
<reference evidence="2 3" key="1">
    <citation type="submission" date="2018-11" db="EMBL/GenBank/DDBJ databases">
        <title>Genome sequence of Saitozyma podzolica DSM 27192.</title>
        <authorList>
            <person name="Aliyu H."/>
            <person name="Gorte O."/>
            <person name="Ochsenreither K."/>
        </authorList>
    </citation>
    <scope>NUCLEOTIDE SEQUENCE [LARGE SCALE GENOMIC DNA]</scope>
    <source>
        <strain evidence="2 3">DSM 27192</strain>
    </source>
</reference>
<dbReference type="EMBL" id="RSCD01000008">
    <property type="protein sequence ID" value="RSH91264.1"/>
    <property type="molecule type" value="Genomic_DNA"/>
</dbReference>
<proteinExistence type="predicted"/>
<dbReference type="Pfam" id="PF08615">
    <property type="entry name" value="RNase_H2_suC"/>
    <property type="match status" value="1"/>
</dbReference>
<dbReference type="PANTHER" id="PTHR47204:SF1">
    <property type="entry name" value="RIBONUCLEASE H2 SUBUNIT C"/>
    <property type="match status" value="1"/>
</dbReference>
<feature type="compositionally biased region" description="Low complexity" evidence="1">
    <location>
        <begin position="128"/>
        <end position="141"/>
    </location>
</feature>
<dbReference type="GO" id="GO:0032299">
    <property type="term" value="C:ribonuclease H2 complex"/>
    <property type="evidence" value="ECO:0007669"/>
    <property type="project" value="InterPro"/>
</dbReference>
<feature type="region of interest" description="Disordered" evidence="1">
    <location>
        <begin position="1"/>
        <end position="20"/>
    </location>
</feature>
<dbReference type="PANTHER" id="PTHR47204">
    <property type="entry name" value="OS02G0168900 PROTEIN"/>
    <property type="match status" value="1"/>
</dbReference>
<feature type="compositionally biased region" description="Acidic residues" evidence="1">
    <location>
        <begin position="193"/>
        <end position="205"/>
    </location>
</feature>
<evidence type="ECO:0000313" key="2">
    <source>
        <dbReference type="EMBL" id="RSH91264.1"/>
    </source>
</evidence>
<evidence type="ECO:0000313" key="3">
    <source>
        <dbReference type="Proteomes" id="UP000279259"/>
    </source>
</evidence>
<comment type="caution">
    <text evidence="2">The sequence shown here is derived from an EMBL/GenBank/DDBJ whole genome shotgun (WGS) entry which is preliminary data.</text>
</comment>
<accession>A0A427YJJ4</accession>
<feature type="compositionally biased region" description="Polar residues" evidence="1">
    <location>
        <begin position="216"/>
        <end position="234"/>
    </location>
</feature>
<dbReference type="Proteomes" id="UP000279259">
    <property type="component" value="Unassembled WGS sequence"/>
</dbReference>
<evidence type="ECO:0000256" key="1">
    <source>
        <dbReference type="SAM" id="MobiDB-lite"/>
    </source>
</evidence>
<dbReference type="STRING" id="1890683.A0A427YJJ4"/>
<dbReference type="Gene3D" id="2.40.128.680">
    <property type="match status" value="1"/>
</dbReference>
<gene>
    <name evidence="2" type="ORF">EHS25_009563</name>
</gene>
<protein>
    <submittedName>
        <fullName evidence="2">Uncharacterized protein</fullName>
    </submittedName>
</protein>
<feature type="region of interest" description="Disordered" evidence="1">
    <location>
        <begin position="317"/>
        <end position="396"/>
    </location>
</feature>
<feature type="region of interest" description="Disordered" evidence="1">
    <location>
        <begin position="46"/>
        <end position="69"/>
    </location>
</feature>
<dbReference type="CDD" id="cd09271">
    <property type="entry name" value="RNase_H2-C"/>
    <property type="match status" value="1"/>
</dbReference>
<sequence>MSDPTFILSSAPSGLPPSAPINLLPFSLGPSSSPYTSDTVPISSYFAPRPSPAGNSGVPTGQPLASFRGRQVVGQTVSVPRGYRGVLISASRRPELGFEHREGDREGDGVKGKGKGKAMDGKWPLTPASSAASVSGASSIAADEDGSNGVRRSPRKSAGPVRGAGQVALSRPKTRQVQTAKRGVAKRRFRLDSDDEDGEDEQNDVDEARSGPESRPGQQVQSDETRSPSSTLLRTPSKRSRANPSSTVGTPKSVVASPSLPSIVIQEPTPRKEPLPPALRSLKKDGRRVGGIPPVLHEGDEQWVEDVHVQNDEAVIPQPELGEVKDERDDEGVVGDERPALGKVESTIIPSPATEDDPPAFDIEDKPTVSAIADNDNTRGGIPSEQGAGEGNSLVSGPVRLLRPVARFDSFTLWTPDAPLAGFRAGESDQPDEATGESSKVDDAEGTEAGIKVRPGWWRIGGAGEGGDEVVRAMGEWLGLVEMLNEPVYLAGLEDDDDE</sequence>
<feature type="region of interest" description="Disordered" evidence="1">
    <location>
        <begin position="420"/>
        <end position="449"/>
    </location>
</feature>
<feature type="compositionally biased region" description="Basic and acidic residues" evidence="1">
    <location>
        <begin position="92"/>
        <end position="111"/>
    </location>
</feature>
<keyword evidence="3" id="KW-1185">Reference proteome</keyword>
<name>A0A427YJJ4_9TREE</name>